<dbReference type="EMBL" id="JALJZU010000005">
    <property type="protein sequence ID" value="MCP2009313.1"/>
    <property type="molecule type" value="Genomic_DNA"/>
</dbReference>
<evidence type="ECO:0000256" key="1">
    <source>
        <dbReference type="SAM" id="SignalP"/>
    </source>
</evidence>
<dbReference type="RefSeq" id="WP_217945522.1">
    <property type="nucleotide sequence ID" value="NZ_JAHTGR010000018.1"/>
</dbReference>
<reference evidence="3" key="2">
    <citation type="submission" date="2022-03" db="EMBL/GenBank/DDBJ databases">
        <title>Genome Encyclopedia of Bacteria and Archaea VI: Functional Genomics of Type Strains.</title>
        <authorList>
            <person name="Whitman W."/>
        </authorList>
    </citation>
    <scope>NUCLEOTIDE SEQUENCE</scope>
    <source>
        <strain evidence="3">HSC-15S17</strain>
    </source>
</reference>
<evidence type="ECO:0000313" key="3">
    <source>
        <dbReference type="EMBL" id="MCP2009313.1"/>
    </source>
</evidence>
<dbReference type="AlphaFoldDB" id="A0AA41HEJ7"/>
<feature type="signal peptide" evidence="1">
    <location>
        <begin position="1"/>
        <end position="19"/>
    </location>
</feature>
<keyword evidence="1" id="KW-0732">Signal</keyword>
<reference evidence="2" key="1">
    <citation type="submission" date="2021-07" db="EMBL/GenBank/DDBJ databases">
        <title>Characterization of violacein-producing bacteria and related species.</title>
        <authorList>
            <person name="Wilson H.S."/>
            <person name="De Leon M.E."/>
        </authorList>
    </citation>
    <scope>NUCLEOTIDE SEQUENCE</scope>
    <source>
        <strain evidence="2">HSC-15S17</strain>
    </source>
</reference>
<comment type="caution">
    <text evidence="2">The sequence shown here is derived from an EMBL/GenBank/DDBJ whole genome shotgun (WGS) entry which is preliminary data.</text>
</comment>
<evidence type="ECO:0000313" key="2">
    <source>
        <dbReference type="EMBL" id="MBV6324605.1"/>
    </source>
</evidence>
<organism evidence="2 4">
    <name type="scientific">Duganella violaceipulchra</name>
    <dbReference type="NCBI Taxonomy" id="2849652"/>
    <lineage>
        <taxon>Bacteria</taxon>
        <taxon>Pseudomonadati</taxon>
        <taxon>Pseudomonadota</taxon>
        <taxon>Betaproteobacteria</taxon>
        <taxon>Burkholderiales</taxon>
        <taxon>Oxalobacteraceae</taxon>
        <taxon>Telluria group</taxon>
        <taxon>Duganella</taxon>
    </lineage>
</organism>
<proteinExistence type="predicted"/>
<feature type="chain" id="PRO_5041334999" evidence="1">
    <location>
        <begin position="20"/>
        <end position="135"/>
    </location>
</feature>
<keyword evidence="5" id="KW-1185">Reference proteome</keyword>
<dbReference type="Proteomes" id="UP001162889">
    <property type="component" value="Unassembled WGS sequence"/>
</dbReference>
<evidence type="ECO:0000313" key="4">
    <source>
        <dbReference type="Proteomes" id="UP001155901"/>
    </source>
</evidence>
<name>A0AA41HEJ7_9BURK</name>
<protein>
    <submittedName>
        <fullName evidence="2">Uncharacterized protein</fullName>
    </submittedName>
</protein>
<dbReference type="EMBL" id="JAHTGR010000018">
    <property type="protein sequence ID" value="MBV6324605.1"/>
    <property type="molecule type" value="Genomic_DNA"/>
</dbReference>
<gene>
    <name evidence="2" type="ORF">KVP70_27115</name>
    <name evidence="3" type="ORF">L1274_003026</name>
</gene>
<sequence length="135" mass="13924">MRNTILAGVLAAMPLAAWSLPEAPPAPAKAPPAPLAGDLSLPPALSDEMIRKAVRATIVEDPHPVDTANRAVGAFSSAAPSMHDTMTAAFEQAKVPDCLHGDALKLQPAHIGPIAVVGPYSLPWVIAAVIRGKCN</sequence>
<dbReference type="Proteomes" id="UP001155901">
    <property type="component" value="Unassembled WGS sequence"/>
</dbReference>
<accession>A0AA41HEJ7</accession>
<evidence type="ECO:0000313" key="5">
    <source>
        <dbReference type="Proteomes" id="UP001162889"/>
    </source>
</evidence>